<organism evidence="1">
    <name type="scientific">Schistocephalus solidus</name>
    <name type="common">Tapeworm</name>
    <dbReference type="NCBI Taxonomy" id="70667"/>
    <lineage>
        <taxon>Eukaryota</taxon>
        <taxon>Metazoa</taxon>
        <taxon>Spiralia</taxon>
        <taxon>Lophotrochozoa</taxon>
        <taxon>Platyhelminthes</taxon>
        <taxon>Cestoda</taxon>
        <taxon>Eucestoda</taxon>
        <taxon>Diphyllobothriidea</taxon>
        <taxon>Diphyllobothriidae</taxon>
        <taxon>Schistocephalus</taxon>
    </lineage>
</organism>
<reference evidence="1" key="1">
    <citation type="submission" date="2016-01" db="EMBL/GenBank/DDBJ databases">
        <title>Reference transcriptome for the parasite Schistocephalus solidus: insights into the molecular evolution of parasitism.</title>
        <authorList>
            <person name="Hebert F.O."/>
            <person name="Grambauer S."/>
            <person name="Barber I."/>
            <person name="Landry C.R."/>
            <person name="Aubin-Horth N."/>
        </authorList>
    </citation>
    <scope>NUCLEOTIDE SEQUENCE</scope>
</reference>
<sequence length="117" mass="13588">MLWSCKPPTLFNYSLVSQVNEVDKLLKLSIDPRKIIVLLSCISGQQKAPLGIKICQLMEAKVFKFLWATLLLNGQSNDDILYQMHDDHRVFTVCRRCLWTRRDITITKKSQLHLKSV</sequence>
<evidence type="ECO:0000313" key="1">
    <source>
        <dbReference type="EMBL" id="JAP59542.1"/>
    </source>
</evidence>
<accession>A0A0V0J1J0</accession>
<dbReference type="EMBL" id="GEEE01022545">
    <property type="protein sequence ID" value="JAP40680.1"/>
    <property type="molecule type" value="Transcribed_RNA"/>
</dbReference>
<gene>
    <name evidence="1" type="ORF">TR154496</name>
</gene>
<dbReference type="AlphaFoldDB" id="A0A0V0J1J0"/>
<dbReference type="EMBL" id="GEEE01003683">
    <property type="protein sequence ID" value="JAP59542.1"/>
    <property type="molecule type" value="Transcribed_RNA"/>
</dbReference>
<protein>
    <submittedName>
        <fullName evidence="1">Uncharacterized protein</fullName>
    </submittedName>
</protein>
<proteinExistence type="predicted"/>
<name>A0A0V0J1J0_SCHSO</name>